<name>A0ABU0JBZ7_9HYPH</name>
<feature type="signal peptide" evidence="1">
    <location>
        <begin position="1"/>
        <end position="20"/>
    </location>
</feature>
<keyword evidence="3" id="KW-1185">Reference proteome</keyword>
<evidence type="ECO:0000256" key="1">
    <source>
        <dbReference type="SAM" id="SignalP"/>
    </source>
</evidence>
<feature type="chain" id="PRO_5045290987" evidence="1">
    <location>
        <begin position="21"/>
        <end position="453"/>
    </location>
</feature>
<keyword evidence="1" id="KW-0732">Signal</keyword>
<dbReference type="Proteomes" id="UP001242480">
    <property type="component" value="Unassembled WGS sequence"/>
</dbReference>
<dbReference type="EMBL" id="JAUSVX010000007">
    <property type="protein sequence ID" value="MDQ0470804.1"/>
    <property type="molecule type" value="Genomic_DNA"/>
</dbReference>
<dbReference type="InterPro" id="IPR029045">
    <property type="entry name" value="ClpP/crotonase-like_dom_sf"/>
</dbReference>
<proteinExistence type="predicted"/>
<comment type="caution">
    <text evidence="2">The sequence shown here is derived from an EMBL/GenBank/DDBJ whole genome shotgun (WGS) entry which is preliminary data.</text>
</comment>
<evidence type="ECO:0000313" key="2">
    <source>
        <dbReference type="EMBL" id="MDQ0470804.1"/>
    </source>
</evidence>
<accession>A0ABU0JBZ7</accession>
<reference evidence="2 3" key="1">
    <citation type="submission" date="2023-07" db="EMBL/GenBank/DDBJ databases">
        <title>Genomic Encyclopedia of Type Strains, Phase IV (KMG-IV): sequencing the most valuable type-strain genomes for metagenomic binning, comparative biology and taxonomic classification.</title>
        <authorList>
            <person name="Goeker M."/>
        </authorList>
    </citation>
    <scope>NUCLEOTIDE SEQUENCE [LARGE SCALE GENOMIC DNA]</scope>
    <source>
        <strain evidence="2 3">DSM 19619</strain>
    </source>
</reference>
<organism evidence="2 3">
    <name type="scientific">Labrys wisconsinensis</name>
    <dbReference type="NCBI Taxonomy" id="425677"/>
    <lineage>
        <taxon>Bacteria</taxon>
        <taxon>Pseudomonadati</taxon>
        <taxon>Pseudomonadota</taxon>
        <taxon>Alphaproteobacteria</taxon>
        <taxon>Hyphomicrobiales</taxon>
        <taxon>Xanthobacteraceae</taxon>
        <taxon>Labrys</taxon>
    </lineage>
</organism>
<dbReference type="RefSeq" id="WP_307275066.1">
    <property type="nucleotide sequence ID" value="NZ_JAUSVX010000007.1"/>
</dbReference>
<sequence>MRSLLVAFAALILGVAPAWAAKPPAKPAPETMRVVLVHGDETGCAPHCAAWISAEGTITSQTPAAFQRLIGARGFEKVPVVIRSRGGDVEAAMAIGRLIRAHKLDVVVGRTFFEPCIPGSRDCDEAAGRGLTGSTSSWRAFCASACSEILAAGTGRFVPADAVVGVHQVVRTGTFVRKMLTFSVRRRLVGGVPVEVSRRLVRERVVSSQTRQVPTSQAYYDRIGRYFRAMGIGEAIMPIMEATPSASIHWMTREELDQCGLATGMVAPQNVVEMANLALHPRPVAAAAPPPAPIAPAVVPAATTAQPHAAAPLPARLSAMGEAQVGRFQGAPVTVFVAFAWERGSASVEISATPLVSQGEVPLSDLRVLVRPASAPDMLLAADHAGTGLTALMPKSAFCALAADPRLKIDVASSGTPAISGETLYTSVGAFHDIRPILGAACAPPGSLASAPP</sequence>
<protein>
    <submittedName>
        <fullName evidence="2">Uncharacterized protein</fullName>
    </submittedName>
</protein>
<evidence type="ECO:0000313" key="3">
    <source>
        <dbReference type="Proteomes" id="UP001242480"/>
    </source>
</evidence>
<dbReference type="SUPFAM" id="SSF52096">
    <property type="entry name" value="ClpP/crotonase"/>
    <property type="match status" value="1"/>
</dbReference>
<gene>
    <name evidence="2" type="ORF">QO011_003823</name>
</gene>
<dbReference type="Gene3D" id="3.90.226.10">
    <property type="entry name" value="2-enoyl-CoA Hydratase, Chain A, domain 1"/>
    <property type="match status" value="1"/>
</dbReference>